<dbReference type="Proteomes" id="UP000297951">
    <property type="component" value="Unassembled WGS sequence"/>
</dbReference>
<dbReference type="RefSeq" id="WP_135012212.1">
    <property type="nucleotide sequence ID" value="NZ_JADGLK010000015.1"/>
</dbReference>
<keyword evidence="1" id="KW-0732">Signal</keyword>
<reference evidence="3 4" key="1">
    <citation type="submission" date="2019-03" db="EMBL/GenBank/DDBJ databases">
        <title>Diversity of the mouse oral microbiome.</title>
        <authorList>
            <person name="Joseph S."/>
            <person name="Aduse-Opoku J."/>
            <person name="Curtis M."/>
            <person name="Wade W."/>
            <person name="Hashim A."/>
        </authorList>
    </citation>
    <scope>NUCLEOTIDE SEQUENCE [LARGE SCALE GENOMIC DNA]</scope>
    <source>
        <strain evidence="4">irhom_31</strain>
    </source>
</reference>
<name>A0A4Y9F430_9MICC</name>
<feature type="domain" description="PKD" evidence="2">
    <location>
        <begin position="219"/>
        <end position="271"/>
    </location>
</feature>
<feature type="chain" id="PRO_5021325372" description="PKD domain-containing protein" evidence="1">
    <location>
        <begin position="25"/>
        <end position="325"/>
    </location>
</feature>
<proteinExistence type="predicted"/>
<gene>
    <name evidence="3" type="ORF">E4U03_05395</name>
</gene>
<dbReference type="OrthoDB" id="5192284at2"/>
<evidence type="ECO:0000259" key="2">
    <source>
        <dbReference type="PROSITE" id="PS50093"/>
    </source>
</evidence>
<dbReference type="InterPro" id="IPR000601">
    <property type="entry name" value="PKD_dom"/>
</dbReference>
<dbReference type="EMBL" id="SPQC01000015">
    <property type="protein sequence ID" value="TFU22625.1"/>
    <property type="molecule type" value="Genomic_DNA"/>
</dbReference>
<organism evidence="3 4">
    <name type="scientific">Rothia nasimurium</name>
    <dbReference type="NCBI Taxonomy" id="85336"/>
    <lineage>
        <taxon>Bacteria</taxon>
        <taxon>Bacillati</taxon>
        <taxon>Actinomycetota</taxon>
        <taxon>Actinomycetes</taxon>
        <taxon>Micrococcales</taxon>
        <taxon>Micrococcaceae</taxon>
        <taxon>Rothia</taxon>
    </lineage>
</organism>
<dbReference type="PROSITE" id="PS50093">
    <property type="entry name" value="PKD"/>
    <property type="match status" value="1"/>
</dbReference>
<evidence type="ECO:0000256" key="1">
    <source>
        <dbReference type="SAM" id="SignalP"/>
    </source>
</evidence>
<evidence type="ECO:0000313" key="4">
    <source>
        <dbReference type="Proteomes" id="UP000297951"/>
    </source>
</evidence>
<sequence length="325" mass="35240">MKKYCLAFSLISLGLLAPLNSAIANDSGETDGDEFKVSIEYDWETSTGFEQDETIVEDHKVEGNLTDTLAAVKLIYFDKPRGPNRAALMVGGSPTPGTYCLATNGNVGTLSLVPDDWADGSDTPYNTPQGTIGCVPLTPAELEAAGLELAEENGQTVLRTIRVTLTTHDFDTFPIAAATPQQERAPHTLKNYNTNFWANPNPQEFTRTINGQNVVLHATPISYTFDYGDGATLGPVVYPGYQLGADVWDQLTDTSHRYTDPGDYYFALTTTYRGEYSVDGGPWQVIDGTVSRTSDPQLVRVWRTKVGLVADDCTPGADAWGCTTG</sequence>
<dbReference type="AlphaFoldDB" id="A0A4Y9F430"/>
<feature type="signal peptide" evidence="1">
    <location>
        <begin position="1"/>
        <end position="24"/>
    </location>
</feature>
<protein>
    <recommendedName>
        <fullName evidence="2">PKD domain-containing protein</fullName>
    </recommendedName>
</protein>
<accession>A0A4Y9F430</accession>
<evidence type="ECO:0000313" key="3">
    <source>
        <dbReference type="EMBL" id="TFU22625.1"/>
    </source>
</evidence>
<comment type="caution">
    <text evidence="3">The sequence shown here is derived from an EMBL/GenBank/DDBJ whole genome shotgun (WGS) entry which is preliminary data.</text>
</comment>